<keyword evidence="3" id="KW-1185">Reference proteome</keyword>
<dbReference type="eggNOG" id="COG3182">
    <property type="taxonomic scope" value="Bacteria"/>
</dbReference>
<protein>
    <recommendedName>
        <fullName evidence="4">PepSY domain-containing protein</fullName>
    </recommendedName>
</protein>
<dbReference type="PANTHER" id="PTHR34219:SF6">
    <property type="entry name" value="BLR3280 PROTEIN"/>
    <property type="match status" value="1"/>
</dbReference>
<dbReference type="EMBL" id="CP003837">
    <property type="protein sequence ID" value="AGH44383.1"/>
    <property type="molecule type" value="Genomic_DNA"/>
</dbReference>
<accession>K7AB75</accession>
<feature type="transmembrane region" description="Helical" evidence="1">
    <location>
        <begin position="213"/>
        <end position="240"/>
    </location>
</feature>
<evidence type="ECO:0000256" key="1">
    <source>
        <dbReference type="SAM" id="Phobius"/>
    </source>
</evidence>
<keyword evidence="1" id="KW-0812">Transmembrane</keyword>
<feature type="transmembrane region" description="Helical" evidence="1">
    <location>
        <begin position="260"/>
        <end position="282"/>
    </location>
</feature>
<dbReference type="OrthoDB" id="9760788at2"/>
<feature type="transmembrane region" description="Helical" evidence="1">
    <location>
        <begin position="468"/>
        <end position="488"/>
    </location>
</feature>
<dbReference type="HOGENOM" id="CLU_043268_0_0_6"/>
<gene>
    <name evidence="2" type="ORF">C427_2274</name>
</gene>
<feature type="transmembrane region" description="Helical" evidence="1">
    <location>
        <begin position="12"/>
        <end position="35"/>
    </location>
</feature>
<keyword evidence="1" id="KW-1133">Transmembrane helix</keyword>
<dbReference type="InterPro" id="IPR005625">
    <property type="entry name" value="PepSY-ass_TM"/>
</dbReference>
<evidence type="ECO:0000313" key="3">
    <source>
        <dbReference type="Proteomes" id="UP000011864"/>
    </source>
</evidence>
<dbReference type="Proteomes" id="UP000011864">
    <property type="component" value="Chromosome"/>
</dbReference>
<dbReference type="Pfam" id="PF03929">
    <property type="entry name" value="PepSY_TM"/>
    <property type="match status" value="1"/>
</dbReference>
<keyword evidence="1" id="KW-0472">Membrane</keyword>
<dbReference type="RefSeq" id="WP_007638370.1">
    <property type="nucleotide sequence ID" value="NC_020514.1"/>
</dbReference>
<dbReference type="PANTHER" id="PTHR34219">
    <property type="entry name" value="IRON-REGULATED INNER MEMBRANE PROTEIN-RELATED"/>
    <property type="match status" value="1"/>
</dbReference>
<sequence>MNFKRTLYLTHRWFGIVMSMIFFLWFASGIVMLYVEYPELTERERVNAASLLELKAINTSFSDIQDQILSESAINQLDLLSVLGRPAYKLTFADNSKTIIYADNGNTLKDIQPSDAEKIATLYAQNSDPTSQNNAPEYLASIEMDQWTVYGGFNEHRPLHKVGLNNTKGTILYISSSTGEVLRDTHSYERMWNWVGSTIHWIYPMQLRKHSNLWVNVVIVISFAGVISVVSGTIVGFLRLRLKRRYKNGAVTPYTGIQKWHHLLGVMFALFITMFIVSGLFSMNPFGVFNNKTSSVEQINRYTGGTYDLTKFDQSLENLSDNAETMQDIKELSWQMLDGEGLLIAKRENGNNLLDPLRIVTNLNAEELEPKTRSAISQLLPDSELVKLDKITEYDNYYYTTHNRYMPLPVFRARFSDIENTWYYIDATTSKILARSTQPDRIKRWLYNGLHSLDFQFLLVNWPLREGIVIFLSITGVIFSLTSLVMAWRRLRKNKLLKTKQLTNS</sequence>
<name>K7AB75_9ALTE</name>
<dbReference type="KEGG" id="gps:C427_2274"/>
<reference evidence="2 3" key="1">
    <citation type="journal article" date="2013" name="Genome Announc.">
        <title>Complete Genome Sequence of Glaciecola psychrophila Strain 170T.</title>
        <authorList>
            <person name="Yin J."/>
            <person name="Chen J."/>
            <person name="Liu G."/>
            <person name="Yu Y."/>
            <person name="Song L."/>
            <person name="Wang X."/>
            <person name="Qu X."/>
        </authorList>
    </citation>
    <scope>NUCLEOTIDE SEQUENCE [LARGE SCALE GENOMIC DNA]</scope>
    <source>
        <strain evidence="2 3">170</strain>
    </source>
</reference>
<organism evidence="2 3">
    <name type="scientific">Paraglaciecola psychrophila 170</name>
    <dbReference type="NCBI Taxonomy" id="1129794"/>
    <lineage>
        <taxon>Bacteria</taxon>
        <taxon>Pseudomonadati</taxon>
        <taxon>Pseudomonadota</taxon>
        <taxon>Gammaproteobacteria</taxon>
        <taxon>Alteromonadales</taxon>
        <taxon>Alteromonadaceae</taxon>
        <taxon>Paraglaciecola</taxon>
    </lineage>
</organism>
<evidence type="ECO:0000313" key="2">
    <source>
        <dbReference type="EMBL" id="AGH44383.1"/>
    </source>
</evidence>
<proteinExistence type="predicted"/>
<dbReference type="PATRIC" id="fig|1129794.4.peg.2251"/>
<dbReference type="AlphaFoldDB" id="K7AB75"/>
<evidence type="ECO:0008006" key="4">
    <source>
        <dbReference type="Google" id="ProtNLM"/>
    </source>
</evidence>
<dbReference type="STRING" id="1129794.C427_2274"/>